<accession>A0A6J4QCE5</accession>
<feature type="compositionally biased region" description="Basic and acidic residues" evidence="1">
    <location>
        <begin position="22"/>
        <end position="38"/>
    </location>
</feature>
<feature type="region of interest" description="Disordered" evidence="1">
    <location>
        <begin position="21"/>
        <end position="61"/>
    </location>
</feature>
<sequence length="126" mass="14398">DPLRDDPTRAARAHLGLQLPVDRPRPADARPVLADRHPPCTRLRHPRRGVRRGPLPVAARPGRVGALDHRWAPGQHRPVLPVRRRRRPHEFRLRGHPQRNHPLWTALTLLAITRTIPPRLHVAGLL</sequence>
<dbReference type="EMBL" id="CADCUS010000535">
    <property type="protein sequence ID" value="CAA9439912.1"/>
    <property type="molecule type" value="Genomic_DNA"/>
</dbReference>
<evidence type="ECO:0000256" key="1">
    <source>
        <dbReference type="SAM" id="MobiDB-lite"/>
    </source>
</evidence>
<proteinExistence type="predicted"/>
<feature type="non-terminal residue" evidence="2">
    <location>
        <position position="1"/>
    </location>
</feature>
<protein>
    <submittedName>
        <fullName evidence="2">Uncharacterized protein</fullName>
    </submittedName>
</protein>
<feature type="compositionally biased region" description="Basic residues" evidence="1">
    <location>
        <begin position="42"/>
        <end position="51"/>
    </location>
</feature>
<evidence type="ECO:0000313" key="2">
    <source>
        <dbReference type="EMBL" id="CAA9439912.1"/>
    </source>
</evidence>
<dbReference type="AlphaFoldDB" id="A0A6J4QCE5"/>
<reference evidence="2" key="1">
    <citation type="submission" date="2020-02" db="EMBL/GenBank/DDBJ databases">
        <authorList>
            <person name="Meier V. D."/>
        </authorList>
    </citation>
    <scope>NUCLEOTIDE SEQUENCE</scope>
    <source>
        <strain evidence="2">AVDCRST_MAG66</strain>
    </source>
</reference>
<gene>
    <name evidence="2" type="ORF">AVDCRST_MAG66-3876</name>
</gene>
<name>A0A6J4QCE5_9PSEU</name>
<organism evidence="2">
    <name type="scientific">uncultured Pseudonocardia sp</name>
    <dbReference type="NCBI Taxonomy" id="211455"/>
    <lineage>
        <taxon>Bacteria</taxon>
        <taxon>Bacillati</taxon>
        <taxon>Actinomycetota</taxon>
        <taxon>Actinomycetes</taxon>
        <taxon>Pseudonocardiales</taxon>
        <taxon>Pseudonocardiaceae</taxon>
        <taxon>Pseudonocardia</taxon>
        <taxon>environmental samples</taxon>
    </lineage>
</organism>
<feature type="non-terminal residue" evidence="2">
    <location>
        <position position="126"/>
    </location>
</feature>